<gene>
    <name evidence="3" type="ORF">MGR_3650</name>
</gene>
<sequence>MKKILVASTALVAAGMITAGSAAASEKIKLNLGGYSKWWVVGAWQDDSFEDGTNTGTDGQGSANSVDVKGENEVWFGGSTTLDNGLKVGIDMQLRAGGTTDTVGGDTIDESYVWVEGGFGKVIVGTENNGTYLLHVTAPDAAGNWNEGGVMMGNLAIAKPSNVTTLPNGNTTAIITDGDADKITYVAPAFYGLTLGASYVPSASEDNQNVFNGTTGQTAAAASEIYGVGALYANTFGGVGVKVSAGWVTYDIAQGTDRSQELAFGTQLSYAGFTLGGSYRDVSQNASGGVNSVANPTTATGYGWDVGLQYATGPYAVSLAYFNSKVNGSTTAVTGVGEDEITAYQLSGKYNMGAGVDLLASVGHIEYDDETAKTATADANHNEGWTVMTGLSLQF</sequence>
<evidence type="ECO:0000256" key="1">
    <source>
        <dbReference type="SAM" id="SignalP"/>
    </source>
</evidence>
<organism evidence="3">
    <name type="scientific">Magnetospirillum gryphiswaldense</name>
    <dbReference type="NCBI Taxonomy" id="55518"/>
    <lineage>
        <taxon>Bacteria</taxon>
        <taxon>Pseudomonadati</taxon>
        <taxon>Pseudomonadota</taxon>
        <taxon>Alphaproteobacteria</taxon>
        <taxon>Rhodospirillales</taxon>
        <taxon>Rhodospirillaceae</taxon>
        <taxon>Magnetospirillum</taxon>
    </lineage>
</organism>
<feature type="domain" description="Porin" evidence="2">
    <location>
        <begin position="7"/>
        <end position="369"/>
    </location>
</feature>
<dbReference type="AlphaFoldDB" id="A4U2Y6"/>
<accession>A4U2Y6</accession>
<dbReference type="GO" id="GO:0016020">
    <property type="term" value="C:membrane"/>
    <property type="evidence" value="ECO:0007669"/>
    <property type="project" value="InterPro"/>
</dbReference>
<evidence type="ECO:0000313" key="3">
    <source>
        <dbReference type="EMBL" id="CAM77243.1"/>
    </source>
</evidence>
<dbReference type="SUPFAM" id="SSF56935">
    <property type="entry name" value="Porins"/>
    <property type="match status" value="1"/>
</dbReference>
<feature type="signal peptide" evidence="1">
    <location>
        <begin position="1"/>
        <end position="24"/>
    </location>
</feature>
<feature type="chain" id="PRO_5002674535" evidence="1">
    <location>
        <begin position="25"/>
        <end position="395"/>
    </location>
</feature>
<dbReference type="Gene3D" id="2.40.160.10">
    <property type="entry name" value="Porin"/>
    <property type="match status" value="1"/>
</dbReference>
<keyword evidence="1" id="KW-0732">Signal</keyword>
<evidence type="ECO:0000259" key="2">
    <source>
        <dbReference type="Pfam" id="PF13609"/>
    </source>
</evidence>
<proteinExistence type="predicted"/>
<dbReference type="GO" id="GO:0015288">
    <property type="term" value="F:porin activity"/>
    <property type="evidence" value="ECO:0007669"/>
    <property type="project" value="InterPro"/>
</dbReference>
<protein>
    <submittedName>
        <fullName evidence="3">Outer membrane protein (Porin)</fullName>
    </submittedName>
</protein>
<reference evidence="3" key="1">
    <citation type="journal article" date="2007" name="J. Bacteriol.">
        <title>Comparative genome analysis of four magnetotactic bacteria reveals a complex set of group-specific genes implicated in magnetosome biomineralization and function.</title>
        <authorList>
            <person name="Richter M."/>
            <person name="Kube M."/>
            <person name="Bazylinski D.A."/>
            <person name="Lombardot T."/>
            <person name="Gloeckner F.O."/>
            <person name="Reinhardt R."/>
            <person name="Schueler D."/>
        </authorList>
    </citation>
    <scope>NUCLEOTIDE SEQUENCE</scope>
    <source>
        <strain evidence="3">MSR-1</strain>
    </source>
</reference>
<dbReference type="RefSeq" id="WP_106003115.1">
    <property type="nucleotide sequence ID" value="NZ_CP027527.1"/>
</dbReference>
<dbReference type="Pfam" id="PF13609">
    <property type="entry name" value="Porin_4"/>
    <property type="match status" value="1"/>
</dbReference>
<dbReference type="InterPro" id="IPR023614">
    <property type="entry name" value="Porin_dom_sf"/>
</dbReference>
<dbReference type="EMBL" id="CU459003">
    <property type="protein sequence ID" value="CAM77243.1"/>
    <property type="molecule type" value="Genomic_DNA"/>
</dbReference>
<name>A4U2Y6_9PROT</name>
<dbReference type="InterPro" id="IPR033900">
    <property type="entry name" value="Gram_neg_porin_domain"/>
</dbReference>